<dbReference type="AlphaFoldDB" id="A0A556VUM5"/>
<keyword evidence="2" id="KW-1185">Reference proteome</keyword>
<dbReference type="Proteomes" id="UP000319801">
    <property type="component" value="Unassembled WGS sequence"/>
</dbReference>
<dbReference type="EMBL" id="VCAZ01000270">
    <property type="protein sequence ID" value="TTR20084.1"/>
    <property type="molecule type" value="Genomic_DNA"/>
</dbReference>
<reference evidence="1 2" key="1">
    <citation type="journal article" date="2019" name="Genome Biol. Evol.">
        <title>Whole-Genome Sequencing of the Giant Devil Catfish, Bagarius yarrelli.</title>
        <authorList>
            <person name="Jiang W."/>
            <person name="Lv Y."/>
            <person name="Cheng L."/>
            <person name="Yang K."/>
            <person name="Chao B."/>
            <person name="Wang X."/>
            <person name="Li Y."/>
            <person name="Pan X."/>
            <person name="You X."/>
            <person name="Zhang Y."/>
            <person name="Yang J."/>
            <person name="Li J."/>
            <person name="Zhang X."/>
            <person name="Liu S."/>
            <person name="Sun C."/>
            <person name="Yang J."/>
            <person name="Shi Q."/>
        </authorList>
    </citation>
    <scope>NUCLEOTIDE SEQUENCE [LARGE SCALE GENOMIC DNA]</scope>
    <source>
        <strain evidence="1">JWS20170419001</strain>
        <tissue evidence="1">Muscle</tissue>
    </source>
</reference>
<comment type="caution">
    <text evidence="1">The sequence shown here is derived from an EMBL/GenBank/DDBJ whole genome shotgun (WGS) entry which is preliminary data.</text>
</comment>
<organism evidence="1 2">
    <name type="scientific">Bagarius yarrelli</name>
    <name type="common">Goonch</name>
    <name type="synonym">Bagrus yarrelli</name>
    <dbReference type="NCBI Taxonomy" id="175774"/>
    <lineage>
        <taxon>Eukaryota</taxon>
        <taxon>Metazoa</taxon>
        <taxon>Chordata</taxon>
        <taxon>Craniata</taxon>
        <taxon>Vertebrata</taxon>
        <taxon>Euteleostomi</taxon>
        <taxon>Actinopterygii</taxon>
        <taxon>Neopterygii</taxon>
        <taxon>Teleostei</taxon>
        <taxon>Ostariophysi</taxon>
        <taxon>Siluriformes</taxon>
        <taxon>Sisoridae</taxon>
        <taxon>Sisorinae</taxon>
        <taxon>Bagarius</taxon>
    </lineage>
</organism>
<evidence type="ECO:0000313" key="1">
    <source>
        <dbReference type="EMBL" id="TTR20084.1"/>
    </source>
</evidence>
<sequence length="98" mass="11703">MLSKYQRLPVPEVPGVLDVSIDLLREKWLKEQERLNEYLYLVRTQRTSREQQDMNLEERVHRILRQEKALHRKPLIKEVLICQSPLFAVGNPSSLHEE</sequence>
<evidence type="ECO:0000313" key="2">
    <source>
        <dbReference type="Proteomes" id="UP000319801"/>
    </source>
</evidence>
<name>A0A556VUM5_BAGYA</name>
<accession>A0A556VUM5</accession>
<protein>
    <submittedName>
        <fullName evidence="1">Uncharacterized protein</fullName>
    </submittedName>
</protein>
<gene>
    <name evidence="1" type="ORF">Baya_16182</name>
</gene>
<proteinExistence type="predicted"/>